<proteinExistence type="predicted"/>
<organism evidence="2 3">
    <name type="scientific">Anaeromicrobium sediminis</name>
    <dbReference type="NCBI Taxonomy" id="1478221"/>
    <lineage>
        <taxon>Bacteria</taxon>
        <taxon>Bacillati</taxon>
        <taxon>Bacillota</taxon>
        <taxon>Clostridia</taxon>
        <taxon>Peptostreptococcales</taxon>
        <taxon>Thermotaleaceae</taxon>
        <taxon>Anaeromicrobium</taxon>
    </lineage>
</organism>
<evidence type="ECO:0000313" key="2">
    <source>
        <dbReference type="EMBL" id="PAB60060.1"/>
    </source>
</evidence>
<feature type="transmembrane region" description="Helical" evidence="1">
    <location>
        <begin position="222"/>
        <end position="245"/>
    </location>
</feature>
<keyword evidence="1" id="KW-0812">Transmembrane</keyword>
<reference evidence="2 3" key="1">
    <citation type="submission" date="2017-06" db="EMBL/GenBank/DDBJ databases">
        <title>Draft genome sequence of anaerobic fermentative bacterium Anaeromicrobium sediminis DY2726D isolated from West Pacific Ocean sediments.</title>
        <authorList>
            <person name="Zeng X."/>
        </authorList>
    </citation>
    <scope>NUCLEOTIDE SEQUENCE [LARGE SCALE GENOMIC DNA]</scope>
    <source>
        <strain evidence="2 3">DY2726D</strain>
    </source>
</reference>
<accession>A0A267MMT5</accession>
<keyword evidence="3" id="KW-1185">Reference proteome</keyword>
<dbReference type="EMBL" id="NIBG01000004">
    <property type="protein sequence ID" value="PAB60060.1"/>
    <property type="molecule type" value="Genomic_DNA"/>
</dbReference>
<dbReference type="Pfam" id="PF14808">
    <property type="entry name" value="TMEM164"/>
    <property type="match status" value="1"/>
</dbReference>
<protein>
    <submittedName>
        <fullName evidence="2">TIGR02206 family membrane protein</fullName>
    </submittedName>
</protein>
<comment type="caution">
    <text evidence="2">The sequence shown here is derived from an EMBL/GenBank/DDBJ whole genome shotgun (WGS) entry which is preliminary data.</text>
</comment>
<feature type="transmembrane region" description="Helical" evidence="1">
    <location>
        <begin position="114"/>
        <end position="132"/>
    </location>
</feature>
<gene>
    <name evidence="2" type="ORF">CCE28_06700</name>
</gene>
<dbReference type="Proteomes" id="UP000216024">
    <property type="component" value="Unassembled WGS sequence"/>
</dbReference>
<feature type="transmembrane region" description="Helical" evidence="1">
    <location>
        <begin position="32"/>
        <end position="49"/>
    </location>
</feature>
<keyword evidence="1" id="KW-0472">Membrane</keyword>
<feature type="transmembrane region" description="Helical" evidence="1">
    <location>
        <begin position="144"/>
        <end position="167"/>
    </location>
</feature>
<feature type="transmembrane region" description="Helical" evidence="1">
    <location>
        <begin position="61"/>
        <end position="80"/>
    </location>
</feature>
<dbReference type="OrthoDB" id="9813172at2"/>
<feature type="transmembrane region" description="Helical" evidence="1">
    <location>
        <begin position="179"/>
        <end position="197"/>
    </location>
</feature>
<dbReference type="NCBIfam" id="TIGR02206">
    <property type="entry name" value="intg_mem_TP0381"/>
    <property type="match status" value="1"/>
</dbReference>
<dbReference type="InterPro" id="IPR011737">
    <property type="entry name" value="CHP02206_TP0381"/>
</dbReference>
<dbReference type="AlphaFoldDB" id="A0A267MMT5"/>
<evidence type="ECO:0000256" key="1">
    <source>
        <dbReference type="SAM" id="Phobius"/>
    </source>
</evidence>
<sequence>MINLIDMNLFWKLFWTSTDRQGSFSLYSMEHVLALSIILGIIIFLFIHREKLKENHTRIKVGRIIASILFVQTFFLHFWFFQSGTFTLQESLPLYLCRITTILCIFMILKEDFSFFEIVYFWGLGGASQALLTPDTGGFLFPHWIYIQFFISHGGILISIFFMMIAYEYKPNFKSLKKTFKWSFIYLFIVWNINYFVNGNYSYLRNKPLTPTILDYLPAFPYYIPFMVMGMFFVFFILYIPFFVLGMKEKNLQKSINI</sequence>
<evidence type="ECO:0000313" key="3">
    <source>
        <dbReference type="Proteomes" id="UP000216024"/>
    </source>
</evidence>
<feature type="transmembrane region" description="Helical" evidence="1">
    <location>
        <begin position="92"/>
        <end position="109"/>
    </location>
</feature>
<name>A0A267MMT5_9FIRM</name>
<keyword evidence="1" id="KW-1133">Transmembrane helix</keyword>